<accession>A0A8I0PAJ4</accession>
<reference evidence="1 2" key="1">
    <citation type="submission" date="2020-10" db="EMBL/GenBank/DDBJ databases">
        <title>Sequencing the genomes of 1000 actinobacteria strains.</title>
        <authorList>
            <person name="Klenk H.-P."/>
        </authorList>
    </citation>
    <scope>NUCLEOTIDE SEQUENCE [LARGE SCALE GENOMIC DNA]</scope>
    <source>
        <strain evidence="1 2">DSM 41803</strain>
    </source>
</reference>
<keyword evidence="2" id="KW-1185">Reference proteome</keyword>
<evidence type="ECO:0000313" key="1">
    <source>
        <dbReference type="EMBL" id="MBE1601315.1"/>
    </source>
</evidence>
<name>A0A8I0PAJ4_9ACTN</name>
<sequence length="44" mass="4546">MVASPHCVGLDATVYDPDLDPDGTAGALLTDIVVRTFAEPAPPH</sequence>
<dbReference type="AlphaFoldDB" id="A0A8I0PAJ4"/>
<dbReference type="Proteomes" id="UP000629287">
    <property type="component" value="Unassembled WGS sequence"/>
</dbReference>
<evidence type="ECO:0000313" key="2">
    <source>
        <dbReference type="Proteomes" id="UP000629287"/>
    </source>
</evidence>
<proteinExistence type="predicted"/>
<organism evidence="1 2">
    <name type="scientific">Streptomyces stelliscabiei</name>
    <dbReference type="NCBI Taxonomy" id="146820"/>
    <lineage>
        <taxon>Bacteria</taxon>
        <taxon>Bacillati</taxon>
        <taxon>Actinomycetota</taxon>
        <taxon>Actinomycetes</taxon>
        <taxon>Kitasatosporales</taxon>
        <taxon>Streptomycetaceae</taxon>
        <taxon>Streptomyces</taxon>
    </lineage>
</organism>
<gene>
    <name evidence="1" type="ORF">H4687_007444</name>
</gene>
<dbReference type="EMBL" id="JADBGF010000001">
    <property type="protein sequence ID" value="MBE1601315.1"/>
    <property type="molecule type" value="Genomic_DNA"/>
</dbReference>
<protein>
    <submittedName>
        <fullName evidence="1">Uncharacterized protein</fullName>
    </submittedName>
</protein>
<comment type="caution">
    <text evidence="1">The sequence shown here is derived from an EMBL/GenBank/DDBJ whole genome shotgun (WGS) entry which is preliminary data.</text>
</comment>